<name>A0A317XGE7_9BASI</name>
<dbReference type="AlphaFoldDB" id="A0A317XGE7"/>
<evidence type="ECO:0000313" key="2">
    <source>
        <dbReference type="Proteomes" id="UP000246740"/>
    </source>
</evidence>
<accession>A0A317XGE7</accession>
<organism evidence="1 2">
    <name type="scientific">Testicularia cyperi</name>
    <dbReference type="NCBI Taxonomy" id="1882483"/>
    <lineage>
        <taxon>Eukaryota</taxon>
        <taxon>Fungi</taxon>
        <taxon>Dikarya</taxon>
        <taxon>Basidiomycota</taxon>
        <taxon>Ustilaginomycotina</taxon>
        <taxon>Ustilaginomycetes</taxon>
        <taxon>Ustilaginales</taxon>
        <taxon>Anthracoideaceae</taxon>
        <taxon>Testicularia</taxon>
    </lineage>
</organism>
<keyword evidence="2" id="KW-1185">Reference proteome</keyword>
<proteinExistence type="predicted"/>
<gene>
    <name evidence="1" type="ORF">BCV70DRAFT_202869</name>
</gene>
<dbReference type="EMBL" id="KZ819208">
    <property type="protein sequence ID" value="PWY97436.1"/>
    <property type="molecule type" value="Genomic_DNA"/>
</dbReference>
<sequence length="88" mass="10332">MVTYHKQSQWTAREGRHNILAIWNGEYLGRLGYRLVLRGFVVPGRDWGAYDHPSFVTYDRVPNSFETLYQRRTPEVSEQPAQNPIAHE</sequence>
<dbReference type="InParanoid" id="A0A317XGE7"/>
<reference evidence="1 2" key="1">
    <citation type="journal article" date="2018" name="Mol. Biol. Evol.">
        <title>Broad Genomic Sampling Reveals a Smut Pathogenic Ancestry of the Fungal Clade Ustilaginomycotina.</title>
        <authorList>
            <person name="Kijpornyongpan T."/>
            <person name="Mondo S.J."/>
            <person name="Barry K."/>
            <person name="Sandor L."/>
            <person name="Lee J."/>
            <person name="Lipzen A."/>
            <person name="Pangilinan J."/>
            <person name="LaButti K."/>
            <person name="Hainaut M."/>
            <person name="Henrissat B."/>
            <person name="Grigoriev I.V."/>
            <person name="Spatafora J.W."/>
            <person name="Aime M.C."/>
        </authorList>
    </citation>
    <scope>NUCLEOTIDE SEQUENCE [LARGE SCALE GENOMIC DNA]</scope>
    <source>
        <strain evidence="1 2">MCA 3645</strain>
    </source>
</reference>
<dbReference type="Proteomes" id="UP000246740">
    <property type="component" value="Unassembled WGS sequence"/>
</dbReference>
<evidence type="ECO:0000313" key="1">
    <source>
        <dbReference type="EMBL" id="PWY97436.1"/>
    </source>
</evidence>
<protein>
    <submittedName>
        <fullName evidence="1">Uncharacterized protein</fullName>
    </submittedName>
</protein>